<proteinExistence type="predicted"/>
<dbReference type="InterPro" id="IPR018837">
    <property type="entry name" value="TF_CRF1/IFH1"/>
</dbReference>
<feature type="region of interest" description="Disordered" evidence="1">
    <location>
        <begin position="1"/>
        <end position="37"/>
    </location>
</feature>
<gene>
    <name evidence="2" type="ORF">SAMEA4029009_CIC11G00000004063</name>
</gene>
<dbReference type="GO" id="GO:0003712">
    <property type="term" value="F:transcription coregulator activity"/>
    <property type="evidence" value="ECO:0007669"/>
    <property type="project" value="InterPro"/>
</dbReference>
<dbReference type="Proteomes" id="UP000182259">
    <property type="component" value="Chromosome I"/>
</dbReference>
<feature type="compositionally biased region" description="Basic and acidic residues" evidence="1">
    <location>
        <begin position="580"/>
        <end position="600"/>
    </location>
</feature>
<feature type="compositionally biased region" description="Basic and acidic residues" evidence="1">
    <location>
        <begin position="489"/>
        <end position="499"/>
    </location>
</feature>
<reference evidence="2 3" key="1">
    <citation type="submission" date="2016-10" db="EMBL/GenBank/DDBJ databases">
        <authorList>
            <person name="de Groot N.N."/>
        </authorList>
    </citation>
    <scope>NUCLEOTIDE SEQUENCE [LARGE SCALE GENOMIC DNA]</scope>
    <source>
        <strain evidence="2 3">PYCC 4715</strain>
    </source>
</reference>
<feature type="region of interest" description="Disordered" evidence="1">
    <location>
        <begin position="576"/>
        <end position="628"/>
    </location>
</feature>
<evidence type="ECO:0000313" key="2">
    <source>
        <dbReference type="EMBL" id="SGZ50101.1"/>
    </source>
</evidence>
<feature type="compositionally biased region" description="Polar residues" evidence="1">
    <location>
        <begin position="611"/>
        <end position="621"/>
    </location>
</feature>
<accession>A0A1L0G068</accession>
<evidence type="ECO:0000313" key="3">
    <source>
        <dbReference type="Proteomes" id="UP000182259"/>
    </source>
</evidence>
<feature type="compositionally biased region" description="Polar residues" evidence="1">
    <location>
        <begin position="441"/>
        <end position="458"/>
    </location>
</feature>
<feature type="compositionally biased region" description="Acidic residues" evidence="1">
    <location>
        <begin position="308"/>
        <end position="317"/>
    </location>
</feature>
<feature type="compositionally biased region" description="Polar residues" evidence="1">
    <location>
        <begin position="382"/>
        <end position="392"/>
    </location>
</feature>
<sequence>MAKSPRKVSANKTSYSQKLNPKLYKTPRYGGKGGKSFHNYNFQAKRNRRLSIADSISSEGSDEIAGLSRKYSTGSESESSLTAMSEDDETAASRKGSVFFDGESVGPLRLAKLKKTRPPTRPPKHARKKVSTKMYKTQASESSDDDDDDDDDEVEEDEDDNNVAVMDYLVDDDDEEADGLGAIYSMVDYSRRSSTDLSSSQDSPDVENDYSSSDDSEVDFVQLQAERRAKSMKSLRAIKGLPKPPAPIEQNKQEKQDKVKRRKSSTYRRRSEVALPEGINFKFEFDDSSAVINEEDEDALETSKPKSEEEDLGEEVDANGHDYNFDFHFTEPTMDVPKFKDDEFNSEEEYEFDDNDLLATLQADNDIDEFITDVKPEEPRTRQGSLSSMNSLNEDDTEDPFLREEEKYLVNEFEFNGFDDEDDDIVATAKVMDSFKDTNSQKKQVLQYASSSDDSQFGSDLEDETKQTFDEDDSNDYIDLIDFDTPIYDKKPEKLDDHAPIQSQSQKSKKKKHLAKSHKRKGPLDSEDDDDSYLWNYFFSSDADSENESEPETYDLEEQFMLEQIFKQDLNAKNGNLKEFSQDGARESSLEPVESDHEYDSGESTDVDLSLPSSSGNNQAGSKVAKEVLSSKTADYRPPVLGTWVAVDCKPFGIIDGLSTRTLNQTKNPRKGWRNFSIKPDSEDSAIELDELLNISELDNDDENDIRIWRDFNNNKKHVPLGAFRNKLHISHPVVVPEPMAGFSTSKMNTDFNTRKNSQSENRVKKPVQKAVLPTAVKDSPISSKQRRRRQSIADAVSEGYRPTKSGLFSENVLADVEEVLGDDRDFMALIKGL</sequence>
<name>A0A1L0G068_9ASCO</name>
<feature type="compositionally biased region" description="Acidic residues" evidence="1">
    <location>
        <begin position="204"/>
        <end position="218"/>
    </location>
</feature>
<feature type="compositionally biased region" description="Polar residues" evidence="1">
    <location>
        <begin position="70"/>
        <end position="83"/>
    </location>
</feature>
<dbReference type="GO" id="GO:0060962">
    <property type="term" value="P:regulation of ribosomal protein gene transcription by RNA polymerase II"/>
    <property type="evidence" value="ECO:0007669"/>
    <property type="project" value="InterPro"/>
</dbReference>
<organism evidence="2 3">
    <name type="scientific">Sungouiella intermedia</name>
    <dbReference type="NCBI Taxonomy" id="45354"/>
    <lineage>
        <taxon>Eukaryota</taxon>
        <taxon>Fungi</taxon>
        <taxon>Dikarya</taxon>
        <taxon>Ascomycota</taxon>
        <taxon>Saccharomycotina</taxon>
        <taxon>Pichiomycetes</taxon>
        <taxon>Metschnikowiaceae</taxon>
        <taxon>Sungouiella</taxon>
    </lineage>
</organism>
<dbReference type="PANTHER" id="PTHR28057:SF1">
    <property type="entry name" value="PROTEIN IFH1-RELATED"/>
    <property type="match status" value="1"/>
</dbReference>
<feature type="compositionally biased region" description="Basic residues" evidence="1">
    <location>
        <begin position="111"/>
        <end position="131"/>
    </location>
</feature>
<feature type="compositionally biased region" description="Acidic residues" evidence="1">
    <location>
        <begin position="142"/>
        <end position="161"/>
    </location>
</feature>
<feature type="compositionally biased region" description="Basic residues" evidence="1">
    <location>
        <begin position="258"/>
        <end position="268"/>
    </location>
</feature>
<feature type="region of interest" description="Disordered" evidence="1">
    <location>
        <begin position="438"/>
        <end position="477"/>
    </location>
</feature>
<dbReference type="PANTHER" id="PTHR28057">
    <property type="entry name" value="PROTEIN IFH1-RELATED"/>
    <property type="match status" value="1"/>
</dbReference>
<feature type="region of interest" description="Disordered" evidence="1">
    <location>
        <begin position="290"/>
        <end position="327"/>
    </location>
</feature>
<feature type="compositionally biased region" description="Basic residues" evidence="1">
    <location>
        <begin position="507"/>
        <end position="521"/>
    </location>
</feature>
<feature type="compositionally biased region" description="Acidic residues" evidence="1">
    <location>
        <begin position="169"/>
        <end position="178"/>
    </location>
</feature>
<feature type="region of interest" description="Disordered" evidence="1">
    <location>
        <begin position="53"/>
        <end position="271"/>
    </location>
</feature>
<dbReference type="AlphaFoldDB" id="A0A1L0G068"/>
<feature type="region of interest" description="Disordered" evidence="1">
    <location>
        <begin position="372"/>
        <end position="399"/>
    </location>
</feature>
<dbReference type="EMBL" id="LT635764">
    <property type="protein sequence ID" value="SGZ50101.1"/>
    <property type="molecule type" value="Genomic_DNA"/>
</dbReference>
<feature type="compositionally biased region" description="Basic and acidic residues" evidence="1">
    <location>
        <begin position="318"/>
        <end position="327"/>
    </location>
</feature>
<feature type="region of interest" description="Disordered" evidence="1">
    <location>
        <begin position="489"/>
        <end position="560"/>
    </location>
</feature>
<protein>
    <submittedName>
        <fullName evidence="2">CIC11C00000004063</fullName>
    </submittedName>
</protein>
<dbReference type="Pfam" id="PF10380">
    <property type="entry name" value="CRF1"/>
    <property type="match status" value="1"/>
</dbReference>
<evidence type="ECO:0000256" key="1">
    <source>
        <dbReference type="SAM" id="MobiDB-lite"/>
    </source>
</evidence>
<feature type="compositionally biased region" description="Basic and acidic residues" evidence="1">
    <location>
        <begin position="372"/>
        <end position="381"/>
    </location>
</feature>
<feature type="compositionally biased region" description="Polar residues" evidence="1">
    <location>
        <begin position="10"/>
        <end position="19"/>
    </location>
</feature>
<feature type="compositionally biased region" description="Acidic residues" evidence="1">
    <location>
        <begin position="543"/>
        <end position="560"/>
    </location>
</feature>